<evidence type="ECO:0000256" key="6">
    <source>
        <dbReference type="ARBA" id="ARBA00023136"/>
    </source>
</evidence>
<dbReference type="InterPro" id="IPR020846">
    <property type="entry name" value="MFS_dom"/>
</dbReference>
<dbReference type="RefSeq" id="WP_320325519.1">
    <property type="nucleotide sequence ID" value="NZ_JALBUS010000006.1"/>
</dbReference>
<evidence type="ECO:0000256" key="4">
    <source>
        <dbReference type="ARBA" id="ARBA00022692"/>
    </source>
</evidence>
<dbReference type="InterPro" id="IPR036259">
    <property type="entry name" value="MFS_trans_sf"/>
</dbReference>
<feature type="transmembrane region" description="Helical" evidence="7">
    <location>
        <begin position="48"/>
        <end position="65"/>
    </location>
</feature>
<keyword evidence="6 7" id="KW-0472">Membrane</keyword>
<evidence type="ECO:0000256" key="3">
    <source>
        <dbReference type="ARBA" id="ARBA00022475"/>
    </source>
</evidence>
<name>A0ABU4WN79_9FIRM</name>
<feature type="transmembrane region" description="Helical" evidence="7">
    <location>
        <begin position="144"/>
        <end position="166"/>
    </location>
</feature>
<evidence type="ECO:0000256" key="2">
    <source>
        <dbReference type="ARBA" id="ARBA00022448"/>
    </source>
</evidence>
<feature type="transmembrane region" description="Helical" evidence="7">
    <location>
        <begin position="232"/>
        <end position="253"/>
    </location>
</feature>
<feature type="transmembrane region" description="Helical" evidence="7">
    <location>
        <begin position="393"/>
        <end position="416"/>
    </location>
</feature>
<reference evidence="9 10" key="1">
    <citation type="submission" date="2022-03" db="EMBL/GenBank/DDBJ databases">
        <title>Novel taxa within the pig intestine.</title>
        <authorList>
            <person name="Wylensek D."/>
            <person name="Bishof K."/>
            <person name="Afrizal A."/>
            <person name="Clavel T."/>
        </authorList>
    </citation>
    <scope>NUCLEOTIDE SEQUENCE [LARGE SCALE GENOMIC DNA]</scope>
    <source>
        <strain evidence="9 10">Cla-KB-P134</strain>
    </source>
</reference>
<protein>
    <submittedName>
        <fullName evidence="9">MFS transporter</fullName>
    </submittedName>
</protein>
<feature type="transmembrane region" description="Helical" evidence="7">
    <location>
        <begin position="110"/>
        <end position="132"/>
    </location>
</feature>
<keyword evidence="2" id="KW-0813">Transport</keyword>
<dbReference type="PANTHER" id="PTHR43124:SF3">
    <property type="entry name" value="CHLORAMPHENICOL EFFLUX PUMP RV0191"/>
    <property type="match status" value="1"/>
</dbReference>
<keyword evidence="3" id="KW-1003">Cell membrane</keyword>
<feature type="domain" description="Major facilitator superfamily (MFS) profile" evidence="8">
    <location>
        <begin position="1"/>
        <end position="420"/>
    </location>
</feature>
<proteinExistence type="predicted"/>
<comment type="subcellular location">
    <subcellularLocation>
        <location evidence="1">Cell membrane</location>
        <topology evidence="1">Multi-pass membrane protein</topology>
    </subcellularLocation>
</comment>
<evidence type="ECO:0000256" key="5">
    <source>
        <dbReference type="ARBA" id="ARBA00022989"/>
    </source>
</evidence>
<keyword evidence="5 7" id="KW-1133">Transmembrane helix</keyword>
<dbReference type="SUPFAM" id="SSF103473">
    <property type="entry name" value="MFS general substrate transporter"/>
    <property type="match status" value="1"/>
</dbReference>
<dbReference type="InterPro" id="IPR011701">
    <property type="entry name" value="MFS"/>
</dbReference>
<evidence type="ECO:0000256" key="7">
    <source>
        <dbReference type="SAM" id="Phobius"/>
    </source>
</evidence>
<dbReference type="InterPro" id="IPR050189">
    <property type="entry name" value="MFS_Efflux_Transporters"/>
</dbReference>
<feature type="transmembrane region" description="Helical" evidence="7">
    <location>
        <begin position="77"/>
        <end position="98"/>
    </location>
</feature>
<dbReference type="Gene3D" id="1.20.1250.20">
    <property type="entry name" value="MFS general substrate transporter like domains"/>
    <property type="match status" value="2"/>
</dbReference>
<feature type="transmembrane region" description="Helical" evidence="7">
    <location>
        <begin position="178"/>
        <end position="201"/>
    </location>
</feature>
<feature type="transmembrane region" description="Helical" evidence="7">
    <location>
        <begin position="325"/>
        <end position="344"/>
    </location>
</feature>
<dbReference type="EMBL" id="JALBUS010000006">
    <property type="protein sequence ID" value="MDX8417223.1"/>
    <property type="molecule type" value="Genomic_DNA"/>
</dbReference>
<dbReference type="Pfam" id="PF07690">
    <property type="entry name" value="MFS_1"/>
    <property type="match status" value="1"/>
</dbReference>
<dbReference type="PANTHER" id="PTHR43124">
    <property type="entry name" value="PURINE EFFLUX PUMP PBUE"/>
    <property type="match status" value="1"/>
</dbReference>
<organism evidence="9 10">
    <name type="scientific">Absicoccus intestinalis</name>
    <dbReference type="NCBI Taxonomy" id="2926319"/>
    <lineage>
        <taxon>Bacteria</taxon>
        <taxon>Bacillati</taxon>
        <taxon>Bacillota</taxon>
        <taxon>Erysipelotrichia</taxon>
        <taxon>Erysipelotrichales</taxon>
        <taxon>Erysipelotrichaceae</taxon>
        <taxon>Absicoccus</taxon>
    </lineage>
</organism>
<feature type="transmembrane region" description="Helical" evidence="7">
    <location>
        <begin position="265"/>
        <end position="288"/>
    </location>
</feature>
<evidence type="ECO:0000256" key="1">
    <source>
        <dbReference type="ARBA" id="ARBA00004651"/>
    </source>
</evidence>
<dbReference type="PROSITE" id="PS50850">
    <property type="entry name" value="MFS"/>
    <property type="match status" value="1"/>
</dbReference>
<feature type="transmembrane region" description="Helical" evidence="7">
    <location>
        <begin position="9"/>
        <end position="28"/>
    </location>
</feature>
<comment type="caution">
    <text evidence="9">The sequence shown here is derived from an EMBL/GenBank/DDBJ whole genome shotgun (WGS) entry which is preliminary data.</text>
</comment>
<dbReference type="Proteomes" id="UP001285244">
    <property type="component" value="Unassembled WGS sequence"/>
</dbReference>
<evidence type="ECO:0000313" key="9">
    <source>
        <dbReference type="EMBL" id="MDX8417223.1"/>
    </source>
</evidence>
<accession>A0ABU4WN79</accession>
<feature type="transmembrane region" description="Helical" evidence="7">
    <location>
        <begin position="356"/>
        <end position="373"/>
    </location>
</feature>
<evidence type="ECO:0000259" key="8">
    <source>
        <dbReference type="PROSITE" id="PS50850"/>
    </source>
</evidence>
<gene>
    <name evidence="9" type="ORF">MOZ64_05125</name>
</gene>
<evidence type="ECO:0000313" key="10">
    <source>
        <dbReference type="Proteomes" id="UP001285244"/>
    </source>
</evidence>
<sequence>MMSKNARKYLTLIILGLAGGSIYIFPYLKYVFYDPLIHVLHISNAQSGLLLTMYAIGCVILYIPGGILADKVNPKKALILSLLGETILTVLFGVLIMANLSPATTYHCALVIWLLLAICSGFVFWTAILKAIRMIGTDAEQGRMYGIYYAANGTTAAIVAAINLWAYNAFGGDANEQMGFFAAVMSMAVFTLLAAILLGLFMEGSTDKDLSTAEADKFHFSDVGAVLKNPSIWLVSIMFFCIYGVYSCASYFTPYLTDIVGLSNTIAGICSILRTYVVMLVAAPLGGILADKLFHSTLNWFRFGGALLAVSILLVILVGTGAPSLLIAILTLIPGLFSMSLYGVMFSTMHEINIPVKVAGTAIGIASIVGYLPDMFLSTAFGTILDRSSGASGYFQIFTVLTIFCVIIVVISAYLYRKYVKKQPA</sequence>
<feature type="transmembrane region" description="Helical" evidence="7">
    <location>
        <begin position="300"/>
        <end position="319"/>
    </location>
</feature>
<keyword evidence="10" id="KW-1185">Reference proteome</keyword>
<keyword evidence="4 7" id="KW-0812">Transmembrane</keyword>